<keyword evidence="16" id="KW-1185">Reference proteome</keyword>
<dbReference type="Gene3D" id="3.40.30.10">
    <property type="entry name" value="Glutaredoxin"/>
    <property type="match status" value="1"/>
</dbReference>
<dbReference type="STRING" id="52.CMC5_069100"/>
<evidence type="ECO:0000256" key="10">
    <source>
        <dbReference type="ARBA" id="ARBA00038489"/>
    </source>
</evidence>
<keyword evidence="4 15" id="KW-0575">Peroxidase</keyword>
<dbReference type="InterPro" id="IPR013766">
    <property type="entry name" value="Thioredoxin_domain"/>
</dbReference>
<proteinExistence type="inferred from homology"/>
<protein>
    <recommendedName>
        <fullName evidence="3">thioredoxin-dependent peroxiredoxin</fullName>
        <ecNumber evidence="3">1.11.1.24</ecNumber>
    </recommendedName>
    <alternativeName>
        <fullName evidence="9">Thioredoxin peroxidase</fullName>
    </alternativeName>
    <alternativeName>
        <fullName evidence="11">Thioredoxin-dependent peroxiredoxin Bcp</fullName>
    </alternativeName>
</protein>
<keyword evidence="8" id="KW-0676">Redox-active center</keyword>
<feature type="domain" description="Thioredoxin" evidence="14">
    <location>
        <begin position="2"/>
        <end position="154"/>
    </location>
</feature>
<evidence type="ECO:0000256" key="12">
    <source>
        <dbReference type="ARBA" id="ARBA00049091"/>
    </source>
</evidence>
<dbReference type="InterPro" id="IPR024706">
    <property type="entry name" value="Peroxiredoxin_AhpC-typ"/>
</dbReference>
<evidence type="ECO:0000313" key="15">
    <source>
        <dbReference type="EMBL" id="AKT42683.1"/>
    </source>
</evidence>
<evidence type="ECO:0000313" key="16">
    <source>
        <dbReference type="Proteomes" id="UP000067626"/>
    </source>
</evidence>
<dbReference type="PANTHER" id="PTHR42801:SF4">
    <property type="entry name" value="AHPC_TSA FAMILY PROTEIN"/>
    <property type="match status" value="1"/>
</dbReference>
<evidence type="ECO:0000256" key="6">
    <source>
        <dbReference type="ARBA" id="ARBA00023002"/>
    </source>
</evidence>
<evidence type="ECO:0000256" key="7">
    <source>
        <dbReference type="ARBA" id="ARBA00023157"/>
    </source>
</evidence>
<name>A0A0K1EPZ3_CHOCO</name>
<dbReference type="GO" id="GO:0008379">
    <property type="term" value="F:thioredoxin peroxidase activity"/>
    <property type="evidence" value="ECO:0007669"/>
    <property type="project" value="TreeGrafter"/>
</dbReference>
<evidence type="ECO:0000256" key="8">
    <source>
        <dbReference type="ARBA" id="ARBA00023284"/>
    </source>
</evidence>
<evidence type="ECO:0000256" key="1">
    <source>
        <dbReference type="ARBA" id="ARBA00003330"/>
    </source>
</evidence>
<organism evidence="15 16">
    <name type="scientific">Chondromyces crocatus</name>
    <dbReference type="NCBI Taxonomy" id="52"/>
    <lineage>
        <taxon>Bacteria</taxon>
        <taxon>Pseudomonadati</taxon>
        <taxon>Myxococcota</taxon>
        <taxon>Polyangia</taxon>
        <taxon>Polyangiales</taxon>
        <taxon>Polyangiaceae</taxon>
        <taxon>Chondromyces</taxon>
    </lineage>
</organism>
<dbReference type="EMBL" id="CP012159">
    <property type="protein sequence ID" value="AKT42683.1"/>
    <property type="molecule type" value="Genomic_DNA"/>
</dbReference>
<dbReference type="GO" id="GO:0005737">
    <property type="term" value="C:cytoplasm"/>
    <property type="evidence" value="ECO:0007669"/>
    <property type="project" value="TreeGrafter"/>
</dbReference>
<evidence type="ECO:0000256" key="4">
    <source>
        <dbReference type="ARBA" id="ARBA00022559"/>
    </source>
</evidence>
<evidence type="ECO:0000256" key="11">
    <source>
        <dbReference type="ARBA" id="ARBA00042639"/>
    </source>
</evidence>
<dbReference type="FunFam" id="3.40.30.10:FF:000007">
    <property type="entry name" value="Thioredoxin-dependent thiol peroxidase"/>
    <property type="match status" value="1"/>
</dbReference>
<evidence type="ECO:0000256" key="2">
    <source>
        <dbReference type="ARBA" id="ARBA00011245"/>
    </source>
</evidence>
<dbReference type="KEGG" id="ccro:CMC5_069100"/>
<dbReference type="GO" id="GO:0045454">
    <property type="term" value="P:cell redox homeostasis"/>
    <property type="evidence" value="ECO:0007669"/>
    <property type="project" value="TreeGrafter"/>
</dbReference>
<dbReference type="InterPro" id="IPR000866">
    <property type="entry name" value="AhpC/TSA"/>
</dbReference>
<dbReference type="GO" id="GO:0034599">
    <property type="term" value="P:cellular response to oxidative stress"/>
    <property type="evidence" value="ECO:0007669"/>
    <property type="project" value="TreeGrafter"/>
</dbReference>
<dbReference type="Pfam" id="PF00578">
    <property type="entry name" value="AhpC-TSA"/>
    <property type="match status" value="1"/>
</dbReference>
<dbReference type="InterPro" id="IPR036249">
    <property type="entry name" value="Thioredoxin-like_sf"/>
</dbReference>
<dbReference type="Proteomes" id="UP000067626">
    <property type="component" value="Chromosome"/>
</dbReference>
<comment type="catalytic activity">
    <reaction evidence="12">
        <text>a hydroperoxide + [thioredoxin]-dithiol = an alcohol + [thioredoxin]-disulfide + H2O</text>
        <dbReference type="Rhea" id="RHEA:62620"/>
        <dbReference type="Rhea" id="RHEA-COMP:10698"/>
        <dbReference type="Rhea" id="RHEA-COMP:10700"/>
        <dbReference type="ChEBI" id="CHEBI:15377"/>
        <dbReference type="ChEBI" id="CHEBI:29950"/>
        <dbReference type="ChEBI" id="CHEBI:30879"/>
        <dbReference type="ChEBI" id="CHEBI:35924"/>
        <dbReference type="ChEBI" id="CHEBI:50058"/>
        <dbReference type="EC" id="1.11.1.24"/>
    </reaction>
</comment>
<dbReference type="AlphaFoldDB" id="A0A0K1EPZ3"/>
<dbReference type="CDD" id="cd03017">
    <property type="entry name" value="PRX_BCP"/>
    <property type="match status" value="1"/>
</dbReference>
<dbReference type="InterPro" id="IPR050924">
    <property type="entry name" value="Peroxiredoxin_BCP/PrxQ"/>
</dbReference>
<gene>
    <name evidence="15" type="ORF">CMC5_069100</name>
</gene>
<dbReference type="EC" id="1.11.1.24" evidence="3"/>
<evidence type="ECO:0000259" key="14">
    <source>
        <dbReference type="PROSITE" id="PS51352"/>
    </source>
</evidence>
<evidence type="ECO:0000256" key="3">
    <source>
        <dbReference type="ARBA" id="ARBA00013017"/>
    </source>
</evidence>
<dbReference type="PIRSF" id="PIRSF000239">
    <property type="entry name" value="AHPC"/>
    <property type="match status" value="1"/>
</dbReference>
<dbReference type="SUPFAM" id="SSF52833">
    <property type="entry name" value="Thioredoxin-like"/>
    <property type="match status" value="1"/>
</dbReference>
<accession>A0A0K1EPZ3</accession>
<keyword evidence="5" id="KW-0049">Antioxidant</keyword>
<evidence type="ECO:0000256" key="5">
    <source>
        <dbReference type="ARBA" id="ARBA00022862"/>
    </source>
</evidence>
<dbReference type="PROSITE" id="PS51352">
    <property type="entry name" value="THIOREDOXIN_2"/>
    <property type="match status" value="1"/>
</dbReference>
<keyword evidence="7" id="KW-1015">Disulfide bond</keyword>
<feature type="active site" description="Cysteine sulfenic acid (-SOH) intermediate; for peroxidase activity" evidence="13">
    <location>
        <position position="44"/>
    </location>
</feature>
<dbReference type="PATRIC" id="fig|52.7.peg.7584"/>
<keyword evidence="6 15" id="KW-0560">Oxidoreductase</keyword>
<evidence type="ECO:0000256" key="13">
    <source>
        <dbReference type="PIRSR" id="PIRSR000239-1"/>
    </source>
</evidence>
<evidence type="ECO:0000256" key="9">
    <source>
        <dbReference type="ARBA" id="ARBA00032824"/>
    </source>
</evidence>
<dbReference type="OrthoDB" id="9812811at2"/>
<sequence length="154" mass="16347">MLKEGDKAPAFSLASDAGETLGLDDFKGRTLVVFFYPKDNTPGCTKEALGFSEALARFSEAGAEVVGISKDSVKSHGSFRAKHGLKVTLLSDPELVAHKAFGAWGEKTMYGKKILGTIRSTFVIDGQGTVIKAFPSVKVDGHVEAVLSAVRASR</sequence>
<comment type="similarity">
    <text evidence="10">Belongs to the peroxiredoxin family. BCP/PrxQ subfamily.</text>
</comment>
<comment type="function">
    <text evidence="1">Thiol-specific peroxidase that catalyzes the reduction of hydrogen peroxide and organic hydroperoxides to water and alcohols, respectively. Plays a role in cell protection against oxidative stress by detoxifying peroxides and as sensor of hydrogen peroxide-mediated signaling events.</text>
</comment>
<reference evidence="15 16" key="1">
    <citation type="submission" date="2015-07" db="EMBL/GenBank/DDBJ databases">
        <title>Genome analysis of myxobacterium Chondromyces crocatus Cm c5 reveals a high potential for natural compound synthesis and the genetic basis for the loss of fruiting body formation.</title>
        <authorList>
            <person name="Zaburannyi N."/>
            <person name="Bunk B."/>
            <person name="Maier J."/>
            <person name="Overmann J."/>
            <person name="Mueller R."/>
        </authorList>
    </citation>
    <scope>NUCLEOTIDE SEQUENCE [LARGE SCALE GENOMIC DNA]</scope>
    <source>
        <strain evidence="15 16">Cm c5</strain>
    </source>
</reference>
<dbReference type="RefSeq" id="WP_050434268.1">
    <property type="nucleotide sequence ID" value="NZ_CP012159.1"/>
</dbReference>
<dbReference type="PANTHER" id="PTHR42801">
    <property type="entry name" value="THIOREDOXIN-DEPENDENT PEROXIDE REDUCTASE"/>
    <property type="match status" value="1"/>
</dbReference>
<comment type="subunit">
    <text evidence="2">Monomer.</text>
</comment>